<dbReference type="EMBL" id="AP021861">
    <property type="protein sequence ID" value="BBO33311.1"/>
    <property type="molecule type" value="Genomic_DNA"/>
</dbReference>
<gene>
    <name evidence="1" type="ORF">PLANPX_2923</name>
</gene>
<organism evidence="1 2">
    <name type="scientific">Lacipirellula parvula</name>
    <dbReference type="NCBI Taxonomy" id="2650471"/>
    <lineage>
        <taxon>Bacteria</taxon>
        <taxon>Pseudomonadati</taxon>
        <taxon>Planctomycetota</taxon>
        <taxon>Planctomycetia</taxon>
        <taxon>Pirellulales</taxon>
        <taxon>Lacipirellulaceae</taxon>
        <taxon>Lacipirellula</taxon>
    </lineage>
</organism>
<dbReference type="SUPFAM" id="SSF46785">
    <property type="entry name" value="Winged helix' DNA-binding domain"/>
    <property type="match status" value="1"/>
</dbReference>
<evidence type="ECO:0000313" key="2">
    <source>
        <dbReference type="Proteomes" id="UP000326837"/>
    </source>
</evidence>
<dbReference type="Proteomes" id="UP000326837">
    <property type="component" value="Chromosome"/>
</dbReference>
<sequence length="129" mass="15070">MNDPLPANVRRFIADQIESVAQLETLLLLRTDPQQSWNAQELASRLYISEKMCRSMLEDLERRKFIVRDPLKKSVRYECLNFEADATVAVLTELYRDRRVAVISEIHSTPISKVQTFADAFRLRKDDKL</sequence>
<protein>
    <recommendedName>
        <fullName evidence="3">HTH marR-type domain-containing protein</fullName>
    </recommendedName>
</protein>
<dbReference type="InterPro" id="IPR036388">
    <property type="entry name" value="WH-like_DNA-bd_sf"/>
</dbReference>
<keyword evidence="2" id="KW-1185">Reference proteome</keyword>
<proteinExistence type="predicted"/>
<name>A0A5K7XEL0_9BACT</name>
<evidence type="ECO:0000313" key="1">
    <source>
        <dbReference type="EMBL" id="BBO33311.1"/>
    </source>
</evidence>
<reference evidence="2" key="1">
    <citation type="submission" date="2019-10" db="EMBL/GenBank/DDBJ databases">
        <title>Lacipirellula parvula gen. nov., sp. nov., representing a lineage of planctomycetes widespread in freshwater anoxic habitats, and description of the family Lacipirellulaceae.</title>
        <authorList>
            <person name="Dedysh S.N."/>
            <person name="Kulichevskaya I.S."/>
            <person name="Beletsky A.V."/>
            <person name="Rakitin A.L."/>
            <person name="Mardanov A.V."/>
            <person name="Ivanova A.A."/>
            <person name="Saltykova V.X."/>
            <person name="Rijpstra W.I.C."/>
            <person name="Sinninghe Damste J.S."/>
            <person name="Ravin N.V."/>
        </authorList>
    </citation>
    <scope>NUCLEOTIDE SEQUENCE [LARGE SCALE GENOMIC DNA]</scope>
    <source>
        <strain evidence="2">PX69</strain>
    </source>
</reference>
<dbReference type="InterPro" id="IPR036390">
    <property type="entry name" value="WH_DNA-bd_sf"/>
</dbReference>
<accession>A0A5K7XEL0</accession>
<dbReference type="KEGG" id="lpav:PLANPX_2923"/>
<evidence type="ECO:0008006" key="3">
    <source>
        <dbReference type="Google" id="ProtNLM"/>
    </source>
</evidence>
<dbReference type="RefSeq" id="WP_152099115.1">
    <property type="nucleotide sequence ID" value="NZ_AP021861.1"/>
</dbReference>
<dbReference type="AlphaFoldDB" id="A0A5K7XEL0"/>
<dbReference type="Gene3D" id="1.10.10.10">
    <property type="entry name" value="Winged helix-like DNA-binding domain superfamily/Winged helix DNA-binding domain"/>
    <property type="match status" value="1"/>
</dbReference>